<dbReference type="InterPro" id="IPR014710">
    <property type="entry name" value="RmlC-like_jellyroll"/>
</dbReference>
<dbReference type="SUPFAM" id="SSF51197">
    <property type="entry name" value="Clavaminate synthase-like"/>
    <property type="match status" value="1"/>
</dbReference>
<name>A0A1S1MS30_9GAMM</name>
<dbReference type="Pfam" id="PF13621">
    <property type="entry name" value="Cupin_8"/>
    <property type="match status" value="1"/>
</dbReference>
<evidence type="ECO:0000313" key="2">
    <source>
        <dbReference type="EMBL" id="OHU91525.1"/>
    </source>
</evidence>
<dbReference type="SMART" id="SM00558">
    <property type="entry name" value="JmjC"/>
    <property type="match status" value="1"/>
</dbReference>
<dbReference type="EMBL" id="MKJU01000025">
    <property type="protein sequence ID" value="OHU91525.1"/>
    <property type="molecule type" value="Genomic_DNA"/>
</dbReference>
<proteinExistence type="predicted"/>
<dbReference type="Gene3D" id="2.60.120.10">
    <property type="entry name" value="Jelly Rolls"/>
    <property type="match status" value="1"/>
</dbReference>
<protein>
    <recommendedName>
        <fullName evidence="1">JmjC domain-containing protein</fullName>
    </recommendedName>
</protein>
<dbReference type="AlphaFoldDB" id="A0A1S1MS30"/>
<accession>A0A1S1MS30</accession>
<dbReference type="InterPro" id="IPR003347">
    <property type="entry name" value="JmjC_dom"/>
</dbReference>
<dbReference type="PROSITE" id="PS51184">
    <property type="entry name" value="JMJC"/>
    <property type="match status" value="1"/>
</dbReference>
<comment type="caution">
    <text evidence="2">The sequence shown here is derived from an EMBL/GenBank/DDBJ whole genome shotgun (WGS) entry which is preliminary data.</text>
</comment>
<evidence type="ECO:0000313" key="3">
    <source>
        <dbReference type="Proteomes" id="UP000179786"/>
    </source>
</evidence>
<dbReference type="PANTHER" id="PTHR12461">
    <property type="entry name" value="HYPOXIA-INDUCIBLE FACTOR 1 ALPHA INHIBITOR-RELATED"/>
    <property type="match status" value="1"/>
</dbReference>
<feature type="domain" description="JmjC" evidence="1">
    <location>
        <begin position="126"/>
        <end position="283"/>
    </location>
</feature>
<dbReference type="STRING" id="1859457.BET10_12005"/>
<sequence length="347" mass="39433">MKARVRELCNLATQIEQYNHLTSEEMIKCVRMQSHADNPQPMVFKNVVSHWPVVDAASRSDNAFCEYLRRFDVNASVYAYTCEAKYGGRFFYDESHTQKNFSQIKTQLSDILAQLQEPQSSAQPSIYMGSTTLGYCLPNFQQENSLPMLDASPLVSLWLGNRSEVAAHYDIPQNIACVVAGTRRFTLFEPSLIDALYPGPIDFTPAGQIVSMVDFNAPDKVQFPKFEKALERSFFAELEPGDAIYIPSMWWHHVRSTSSINALINYWWRETPSYLGLPTDALTHAILSIGNLPDAQKRAWKSIFDHYVFTDNSHSHIKPEALGALGEVDEALTRKIRWQLLQQLNGN</sequence>
<gene>
    <name evidence="2" type="ORF">BET10_12005</name>
</gene>
<dbReference type="InterPro" id="IPR041667">
    <property type="entry name" value="Cupin_8"/>
</dbReference>
<dbReference type="PANTHER" id="PTHR12461:SF105">
    <property type="entry name" value="HYPOXIA-INDUCIBLE FACTOR 1-ALPHA INHIBITOR"/>
    <property type="match status" value="1"/>
</dbReference>
<organism evidence="2 3">
    <name type="scientific">Pseudoalteromonas amylolytica</name>
    <dbReference type="NCBI Taxonomy" id="1859457"/>
    <lineage>
        <taxon>Bacteria</taxon>
        <taxon>Pseudomonadati</taxon>
        <taxon>Pseudomonadota</taxon>
        <taxon>Gammaproteobacteria</taxon>
        <taxon>Alteromonadales</taxon>
        <taxon>Pseudoalteromonadaceae</taxon>
        <taxon>Pseudoalteromonas</taxon>
    </lineage>
</organism>
<evidence type="ECO:0000259" key="1">
    <source>
        <dbReference type="PROSITE" id="PS51184"/>
    </source>
</evidence>
<keyword evidence="3" id="KW-1185">Reference proteome</keyword>
<reference evidence="2 3" key="1">
    <citation type="submission" date="2016-09" db="EMBL/GenBank/DDBJ databases">
        <title>Pseudoalteromonas amylolytica sp. nov., isolated from the surface seawater.</title>
        <authorList>
            <person name="Wu Y.-H."/>
            <person name="Cheng H."/>
            <person name="Jin X.-B."/>
            <person name="Wang C.-S."/>
            <person name="Xu X.-W."/>
        </authorList>
    </citation>
    <scope>NUCLEOTIDE SEQUENCE [LARGE SCALE GENOMIC DNA]</scope>
    <source>
        <strain evidence="2 3">JW1</strain>
    </source>
</reference>
<dbReference type="Proteomes" id="UP000179786">
    <property type="component" value="Unassembled WGS sequence"/>
</dbReference>